<proteinExistence type="predicted"/>
<dbReference type="STRING" id="292563.Cyast_0648"/>
<reference evidence="2" key="1">
    <citation type="journal article" date="2013" name="Proc. Natl. Acad. Sci. U.S.A.">
        <title>Improving the coverage of the cyanobacterial phylum using diversity-driven genome sequencing.</title>
        <authorList>
            <person name="Shih P.M."/>
            <person name="Wu D."/>
            <person name="Latifi A."/>
            <person name="Axen S.D."/>
            <person name="Fewer D.P."/>
            <person name="Talla E."/>
            <person name="Calteau A."/>
            <person name="Cai F."/>
            <person name="Tandeau de Marsac N."/>
            <person name="Rippka R."/>
            <person name="Herdman M."/>
            <person name="Sivonen K."/>
            <person name="Coursin T."/>
            <person name="Laurent T."/>
            <person name="Goodwin L."/>
            <person name="Nolan M."/>
            <person name="Davenport K.W."/>
            <person name="Han C.S."/>
            <person name="Rubin E.M."/>
            <person name="Eisen J.A."/>
            <person name="Woyke T."/>
            <person name="Gugger M."/>
            <person name="Kerfeld C.A."/>
        </authorList>
    </citation>
    <scope>NUCLEOTIDE SEQUENCE [LARGE SCALE GENOMIC DNA]</scope>
    <source>
        <strain evidence="2">ATCC 29140 / PCC 7202</strain>
    </source>
</reference>
<dbReference type="HOGENOM" id="CLU_2616096_0_0_3"/>
<accession>K9YID6</accession>
<dbReference type="Proteomes" id="UP000010483">
    <property type="component" value="Chromosome"/>
</dbReference>
<dbReference type="BioCyc" id="CSTA292563:G1353-653-MONOMER"/>
<organism evidence="1 2">
    <name type="scientific">Cyanobacterium stanieri (strain ATCC 29140 / PCC 7202)</name>
    <dbReference type="NCBI Taxonomy" id="292563"/>
    <lineage>
        <taxon>Bacteria</taxon>
        <taxon>Bacillati</taxon>
        <taxon>Cyanobacteriota</taxon>
        <taxon>Cyanophyceae</taxon>
        <taxon>Oscillatoriophycideae</taxon>
        <taxon>Chroococcales</taxon>
        <taxon>Geminocystaceae</taxon>
        <taxon>Cyanobacterium</taxon>
    </lineage>
</organism>
<protein>
    <submittedName>
        <fullName evidence="1">Uncharacterized protein</fullName>
    </submittedName>
</protein>
<name>K9YID6_CYASC</name>
<dbReference type="KEGG" id="csn:Cyast_0648"/>
<evidence type="ECO:0000313" key="2">
    <source>
        <dbReference type="Proteomes" id="UP000010483"/>
    </source>
</evidence>
<evidence type="ECO:0000313" key="1">
    <source>
        <dbReference type="EMBL" id="AFZ46624.1"/>
    </source>
</evidence>
<dbReference type="AlphaFoldDB" id="K9YID6"/>
<gene>
    <name evidence="1" type="ordered locus">Cyast_0648</name>
</gene>
<keyword evidence="2" id="KW-1185">Reference proteome</keyword>
<dbReference type="EMBL" id="CP003940">
    <property type="protein sequence ID" value="AFZ46624.1"/>
    <property type="molecule type" value="Genomic_DNA"/>
</dbReference>
<sequence>MIINDLDVMEVVEDTKLEGGLAQLNFNLEFLSIGSLISLSNVTRAEFLTTENPGIAISSGKFSINMVAGGNLALALGV</sequence>